<dbReference type="HOGENOM" id="CLU_2346999_0_0_1"/>
<dbReference type="InParanoid" id="A0A067QDY2"/>
<evidence type="ECO:0000313" key="3">
    <source>
        <dbReference type="Proteomes" id="UP000027265"/>
    </source>
</evidence>
<sequence>MGPEAKAWVGGFGEFHDKIFPVYIDPLMGKCVHIDSLLPFSGILVAAWLVHFPAINDARRIARNSRKASPIHSHRSTLQKPRCVFHRRGLAPKHSDC</sequence>
<organism evidence="2 3">
    <name type="scientific">Jaapia argillacea MUCL 33604</name>
    <dbReference type="NCBI Taxonomy" id="933084"/>
    <lineage>
        <taxon>Eukaryota</taxon>
        <taxon>Fungi</taxon>
        <taxon>Dikarya</taxon>
        <taxon>Basidiomycota</taxon>
        <taxon>Agaricomycotina</taxon>
        <taxon>Agaricomycetes</taxon>
        <taxon>Agaricomycetidae</taxon>
        <taxon>Jaapiales</taxon>
        <taxon>Jaapiaceae</taxon>
        <taxon>Jaapia</taxon>
    </lineage>
</organism>
<keyword evidence="3" id="KW-1185">Reference proteome</keyword>
<reference evidence="3" key="1">
    <citation type="journal article" date="2014" name="Proc. Natl. Acad. Sci. U.S.A.">
        <title>Extensive sampling of basidiomycete genomes demonstrates inadequacy of the white-rot/brown-rot paradigm for wood decay fungi.</title>
        <authorList>
            <person name="Riley R."/>
            <person name="Salamov A.A."/>
            <person name="Brown D.W."/>
            <person name="Nagy L.G."/>
            <person name="Floudas D."/>
            <person name="Held B.W."/>
            <person name="Levasseur A."/>
            <person name="Lombard V."/>
            <person name="Morin E."/>
            <person name="Otillar R."/>
            <person name="Lindquist E.A."/>
            <person name="Sun H."/>
            <person name="LaButti K.M."/>
            <person name="Schmutz J."/>
            <person name="Jabbour D."/>
            <person name="Luo H."/>
            <person name="Baker S.E."/>
            <person name="Pisabarro A.G."/>
            <person name="Walton J.D."/>
            <person name="Blanchette R.A."/>
            <person name="Henrissat B."/>
            <person name="Martin F."/>
            <person name="Cullen D."/>
            <person name="Hibbett D.S."/>
            <person name="Grigoriev I.V."/>
        </authorList>
    </citation>
    <scope>NUCLEOTIDE SEQUENCE [LARGE SCALE GENOMIC DNA]</scope>
    <source>
        <strain evidence="3">MUCL 33604</strain>
    </source>
</reference>
<keyword evidence="1" id="KW-0812">Transmembrane</keyword>
<dbReference type="EMBL" id="KL197712">
    <property type="protein sequence ID" value="KDQ61717.1"/>
    <property type="molecule type" value="Genomic_DNA"/>
</dbReference>
<feature type="transmembrane region" description="Helical" evidence="1">
    <location>
        <begin position="37"/>
        <end position="56"/>
    </location>
</feature>
<keyword evidence="1" id="KW-1133">Transmembrane helix</keyword>
<protein>
    <submittedName>
        <fullName evidence="2">Uncharacterized protein</fullName>
    </submittedName>
</protein>
<dbReference type="Proteomes" id="UP000027265">
    <property type="component" value="Unassembled WGS sequence"/>
</dbReference>
<keyword evidence="1" id="KW-0472">Membrane</keyword>
<dbReference type="AlphaFoldDB" id="A0A067QDY2"/>
<evidence type="ECO:0000313" key="2">
    <source>
        <dbReference type="EMBL" id="KDQ61717.1"/>
    </source>
</evidence>
<name>A0A067QDY2_9AGAM</name>
<proteinExistence type="predicted"/>
<evidence type="ECO:0000256" key="1">
    <source>
        <dbReference type="SAM" id="Phobius"/>
    </source>
</evidence>
<gene>
    <name evidence="2" type="ORF">JAAARDRAFT_519428</name>
</gene>
<accession>A0A067QDY2</accession>